<proteinExistence type="predicted"/>
<evidence type="ECO:0000313" key="1">
    <source>
        <dbReference type="EMBL" id="MBG6289539.1"/>
    </source>
</evidence>
<sequence>MATTGKLGLDLFANNAANQVLGNLSFATLNQVVQLCIVDKDLSAPPGSPADEAAYIVGASPTGAWSGKATQIAWWSASAGAWQFIVPKTGWIASVVDELDANGIPKRYGYSGSAWALPEAGSGGGGSAVVTESTTSRTASLTDNGTYIRFTNASASTFIIPLQSSVAWGATAEITVRRAGAGGLTLTPESAGVTLNAPANGTLVVGDRMTVTLKRAALNVWDVLGQTVPA</sequence>
<accession>A0ABS0KNM0</accession>
<reference evidence="1 2" key="1">
    <citation type="submission" date="2020-11" db="EMBL/GenBank/DDBJ databases">
        <title>Enhanced detection system for hospital associated transmission using whole genome sequencing surveillance.</title>
        <authorList>
            <person name="Harrison L.H."/>
            <person name="Van Tyne D."/>
            <person name="Marsh J.W."/>
            <person name="Griffith M.P."/>
            <person name="Snyder D.J."/>
            <person name="Cooper V.S."/>
            <person name="Mustapha M."/>
        </authorList>
    </citation>
    <scope>NUCLEOTIDE SEQUENCE [LARGE SCALE GENOMIC DNA]</scope>
    <source>
        <strain evidence="1 2">PSA00705</strain>
    </source>
</reference>
<dbReference type="Pfam" id="PF10983">
    <property type="entry name" value="DUF2793"/>
    <property type="match status" value="1"/>
</dbReference>
<keyword evidence="2" id="KW-1185">Reference proteome</keyword>
<dbReference type="EMBL" id="JADTFC010000050">
    <property type="protein sequence ID" value="MBG6289539.1"/>
    <property type="molecule type" value="Genomic_DNA"/>
</dbReference>
<dbReference type="RefSeq" id="WP_196913119.1">
    <property type="nucleotide sequence ID" value="NZ_JADTFC010000050.1"/>
</dbReference>
<gene>
    <name evidence="1" type="ORF">I5I61_18965</name>
</gene>
<organism evidence="1 2">
    <name type="scientific">Pseudomonas nitroreducens</name>
    <dbReference type="NCBI Taxonomy" id="46680"/>
    <lineage>
        <taxon>Bacteria</taxon>
        <taxon>Pseudomonadati</taxon>
        <taxon>Pseudomonadota</taxon>
        <taxon>Gammaproteobacteria</taxon>
        <taxon>Pseudomonadales</taxon>
        <taxon>Pseudomonadaceae</taxon>
        <taxon>Pseudomonas</taxon>
    </lineage>
</organism>
<name>A0ABS0KNM0_PSENT</name>
<dbReference type="Proteomes" id="UP000608450">
    <property type="component" value="Unassembled WGS sequence"/>
</dbReference>
<comment type="caution">
    <text evidence="1">The sequence shown here is derived from an EMBL/GenBank/DDBJ whole genome shotgun (WGS) entry which is preliminary data.</text>
</comment>
<evidence type="ECO:0000313" key="2">
    <source>
        <dbReference type="Proteomes" id="UP000608450"/>
    </source>
</evidence>
<dbReference type="InterPro" id="IPR021251">
    <property type="entry name" value="DUF2793"/>
</dbReference>
<protein>
    <submittedName>
        <fullName evidence="1">DUF2793 domain-containing protein</fullName>
    </submittedName>
</protein>